<dbReference type="Gene3D" id="2.60.120.200">
    <property type="match status" value="1"/>
</dbReference>
<dbReference type="PANTHER" id="PTHR12223">
    <property type="entry name" value="VESICULAR MANNOSE-BINDING LECTIN"/>
    <property type="match status" value="1"/>
</dbReference>
<accession>A0AA36C7G4</accession>
<dbReference type="InterPro" id="IPR051136">
    <property type="entry name" value="Intracellular_Lectin-GPT"/>
</dbReference>
<feature type="transmembrane region" description="Helical" evidence="9">
    <location>
        <begin position="470"/>
        <end position="488"/>
    </location>
</feature>
<reference evidence="12" key="1">
    <citation type="submission" date="2023-06" db="EMBL/GenBank/DDBJ databases">
        <authorList>
            <person name="Delattre M."/>
        </authorList>
    </citation>
    <scope>NUCLEOTIDE SEQUENCE</scope>
    <source>
        <strain evidence="12">AF72</strain>
    </source>
</reference>
<evidence type="ECO:0000256" key="1">
    <source>
        <dbReference type="ARBA" id="ARBA00004151"/>
    </source>
</evidence>
<evidence type="ECO:0000313" key="12">
    <source>
        <dbReference type="EMBL" id="CAJ0562863.1"/>
    </source>
</evidence>
<keyword evidence="3 10" id="KW-0732">Signal</keyword>
<dbReference type="InterPro" id="IPR013320">
    <property type="entry name" value="ConA-like_dom_sf"/>
</dbReference>
<protein>
    <recommendedName>
        <fullName evidence="11">L-type lectin-like domain-containing protein</fullName>
    </recommendedName>
</protein>
<evidence type="ECO:0000256" key="2">
    <source>
        <dbReference type="ARBA" id="ARBA00022692"/>
    </source>
</evidence>
<dbReference type="GO" id="GO:0000139">
    <property type="term" value="C:Golgi membrane"/>
    <property type="evidence" value="ECO:0007669"/>
    <property type="project" value="TreeGrafter"/>
</dbReference>
<evidence type="ECO:0000256" key="6">
    <source>
        <dbReference type="ARBA" id="ARBA00023136"/>
    </source>
</evidence>
<dbReference type="SUPFAM" id="SSF47095">
    <property type="entry name" value="HMG-box"/>
    <property type="match status" value="1"/>
</dbReference>
<dbReference type="GO" id="GO:0005789">
    <property type="term" value="C:endoplasmic reticulum membrane"/>
    <property type="evidence" value="ECO:0007669"/>
    <property type="project" value="TreeGrafter"/>
</dbReference>
<keyword evidence="2 9" id="KW-0812">Transmembrane</keyword>
<dbReference type="AlphaFoldDB" id="A0AA36C7G4"/>
<dbReference type="Proteomes" id="UP001177023">
    <property type="component" value="Unassembled WGS sequence"/>
</dbReference>
<dbReference type="PROSITE" id="PS51328">
    <property type="entry name" value="L_LECTIN_LIKE"/>
    <property type="match status" value="1"/>
</dbReference>
<sequence>MGLFGVALLGVFACNLVVISSGQAAAFKRFEYKHSFRAPNLAQRDGSIPFWTVTGDAIASGEQLRLAPSMRSRKGIAWNKRQFVESEHFEIDVSLKVSGQGRIGADGLGLWYTAGQGTLGPVFGANDFWTGMGLFFDSFDNDGQKNNPMISLMINDGTRNYDHHTDGSQQILASCQRDFRNKPFPVRVRIEYFKNVLTVHVDDGMSQVPRYELCLRAENIFLPRNGFFGVSAATGGLADDHDITDFSVFSLFQETQKPAAEQQLPQAEKTKYDEEFQKQMEEYEKERQRYKEQHPDKAKDDDEDEFGKYYEDASARELRLIYESQNAIHEIMKQMDQKLIEIRQQQLTGAVAAQPVQGGGHVVAGAPSFAAHEKNEVIQTLRDLTASLRDMKNYVNEIFTKTYNIEQKMGGTVAQAAGQAQPQGVGDLATQQRLDRILADLNTLRANQGAGGASGGGDSCANLSCTSSSLFMGIIFVQTLVIIGVVFMRSKSEKPKFY</sequence>
<dbReference type="InterPro" id="IPR005052">
    <property type="entry name" value="Lectin_leg"/>
</dbReference>
<keyword evidence="6 9" id="KW-0472">Membrane</keyword>
<comment type="caution">
    <text evidence="12">The sequence shown here is derived from an EMBL/GenBank/DDBJ whole genome shotgun (WGS) entry which is preliminary data.</text>
</comment>
<dbReference type="GO" id="GO:0006888">
    <property type="term" value="P:endoplasmic reticulum to Golgi vesicle-mediated transport"/>
    <property type="evidence" value="ECO:0007669"/>
    <property type="project" value="TreeGrafter"/>
</dbReference>
<keyword evidence="4" id="KW-0430">Lectin</keyword>
<evidence type="ECO:0000256" key="8">
    <source>
        <dbReference type="SAM" id="MobiDB-lite"/>
    </source>
</evidence>
<comment type="subcellular location">
    <subcellularLocation>
        <location evidence="1">Endoplasmic reticulum-Golgi intermediate compartment membrane</location>
        <topology evidence="1">Single-pass type I membrane protein</topology>
    </subcellularLocation>
</comment>
<dbReference type="InterPro" id="IPR036910">
    <property type="entry name" value="HMG_box_dom_sf"/>
</dbReference>
<evidence type="ECO:0000313" key="13">
    <source>
        <dbReference type="Proteomes" id="UP001177023"/>
    </source>
</evidence>
<feature type="domain" description="L-type lectin-like" evidence="11">
    <location>
        <begin position="28"/>
        <end position="251"/>
    </location>
</feature>
<evidence type="ECO:0000256" key="4">
    <source>
        <dbReference type="ARBA" id="ARBA00022734"/>
    </source>
</evidence>
<dbReference type="SUPFAM" id="SSF49899">
    <property type="entry name" value="Concanavalin A-like lectins/glucanases"/>
    <property type="match status" value="1"/>
</dbReference>
<dbReference type="Pfam" id="PF03388">
    <property type="entry name" value="Lectin_leg-like"/>
    <property type="match status" value="1"/>
</dbReference>
<dbReference type="GO" id="GO:0033116">
    <property type="term" value="C:endoplasmic reticulum-Golgi intermediate compartment membrane"/>
    <property type="evidence" value="ECO:0007669"/>
    <property type="project" value="UniProtKB-SubCell"/>
</dbReference>
<evidence type="ECO:0000256" key="9">
    <source>
        <dbReference type="SAM" id="Phobius"/>
    </source>
</evidence>
<keyword evidence="5 9" id="KW-1133">Transmembrane helix</keyword>
<dbReference type="EMBL" id="CATQJA010000664">
    <property type="protein sequence ID" value="CAJ0562863.1"/>
    <property type="molecule type" value="Genomic_DNA"/>
</dbReference>
<dbReference type="GO" id="GO:0005537">
    <property type="term" value="F:D-mannose binding"/>
    <property type="evidence" value="ECO:0007669"/>
    <property type="project" value="TreeGrafter"/>
</dbReference>
<evidence type="ECO:0000256" key="5">
    <source>
        <dbReference type="ARBA" id="ARBA00022989"/>
    </source>
</evidence>
<dbReference type="GO" id="GO:0030134">
    <property type="term" value="C:COPII-coated ER to Golgi transport vesicle"/>
    <property type="evidence" value="ECO:0007669"/>
    <property type="project" value="TreeGrafter"/>
</dbReference>
<keyword evidence="7" id="KW-1015">Disulfide bond</keyword>
<gene>
    <name evidence="12" type="ORF">MSPICULIGERA_LOCUS2255</name>
</gene>
<feature type="non-terminal residue" evidence="12">
    <location>
        <position position="498"/>
    </location>
</feature>
<feature type="signal peptide" evidence="10">
    <location>
        <begin position="1"/>
        <end position="24"/>
    </location>
</feature>
<organism evidence="12 13">
    <name type="scientific">Mesorhabditis spiculigera</name>
    <dbReference type="NCBI Taxonomy" id="96644"/>
    <lineage>
        <taxon>Eukaryota</taxon>
        <taxon>Metazoa</taxon>
        <taxon>Ecdysozoa</taxon>
        <taxon>Nematoda</taxon>
        <taxon>Chromadorea</taxon>
        <taxon>Rhabditida</taxon>
        <taxon>Rhabditina</taxon>
        <taxon>Rhabditomorpha</taxon>
        <taxon>Rhabditoidea</taxon>
        <taxon>Rhabditidae</taxon>
        <taxon>Mesorhabditinae</taxon>
        <taxon>Mesorhabditis</taxon>
    </lineage>
</organism>
<keyword evidence="13" id="KW-1185">Reference proteome</keyword>
<proteinExistence type="predicted"/>
<evidence type="ECO:0000256" key="3">
    <source>
        <dbReference type="ARBA" id="ARBA00022729"/>
    </source>
</evidence>
<dbReference type="FunFam" id="2.60.120.200:FF:000028">
    <property type="entry name" value="Blast:Protein ERGIC-53"/>
    <property type="match status" value="1"/>
</dbReference>
<evidence type="ECO:0000256" key="7">
    <source>
        <dbReference type="ARBA" id="ARBA00023157"/>
    </source>
</evidence>
<evidence type="ECO:0000259" key="11">
    <source>
        <dbReference type="PROSITE" id="PS51328"/>
    </source>
</evidence>
<feature type="region of interest" description="Disordered" evidence="8">
    <location>
        <begin position="283"/>
        <end position="304"/>
    </location>
</feature>
<evidence type="ECO:0000256" key="10">
    <source>
        <dbReference type="SAM" id="SignalP"/>
    </source>
</evidence>
<dbReference type="CDD" id="cd06902">
    <property type="entry name" value="lectin_ERGIC-53_ERGL"/>
    <property type="match status" value="1"/>
</dbReference>
<name>A0AA36C7G4_9BILA</name>
<feature type="chain" id="PRO_5041417562" description="L-type lectin-like domain-containing protein" evidence="10">
    <location>
        <begin position="25"/>
        <end position="498"/>
    </location>
</feature>
<dbReference type="PANTHER" id="PTHR12223:SF28">
    <property type="entry name" value="LECTIN, MANNOSE BINDING 1 LIKE"/>
    <property type="match status" value="1"/>
</dbReference>